<sequence>MTEATTPATAANHRILKDDYASEWMGLRVLDYEPGRVTVQMELRREMLNGFGIAHGGMVFAFADSAFAIACNPPEDDGTITVAQGVDINFLRQAKAGDTLVAHAEMVHSGRSGICDIEILAQSPGEPEPRRIALFRGRSRTIRKPE</sequence>
<dbReference type="InterPro" id="IPR052723">
    <property type="entry name" value="Acyl-CoA_thioesterase_PaaI"/>
</dbReference>
<proteinExistence type="predicted"/>
<comment type="caution">
    <text evidence="3">The sequence shown here is derived from an EMBL/GenBank/DDBJ whole genome shotgun (WGS) entry which is preliminary data.</text>
</comment>
<name>A0ABW5V0M5_9MICO</name>
<evidence type="ECO:0000313" key="3">
    <source>
        <dbReference type="EMBL" id="MFD2758976.1"/>
    </source>
</evidence>
<dbReference type="RefSeq" id="WP_019617442.1">
    <property type="nucleotide sequence ID" value="NZ_JBHUNE010000008.1"/>
</dbReference>
<reference evidence="4" key="1">
    <citation type="journal article" date="2019" name="Int. J. Syst. Evol. Microbiol.">
        <title>The Global Catalogue of Microorganisms (GCM) 10K type strain sequencing project: providing services to taxonomists for standard genome sequencing and annotation.</title>
        <authorList>
            <consortium name="The Broad Institute Genomics Platform"/>
            <consortium name="The Broad Institute Genome Sequencing Center for Infectious Disease"/>
            <person name="Wu L."/>
            <person name="Ma J."/>
        </authorList>
    </citation>
    <scope>NUCLEOTIDE SEQUENCE [LARGE SCALE GENOMIC DNA]</scope>
    <source>
        <strain evidence="4">TISTR 1514</strain>
    </source>
</reference>
<dbReference type="NCBIfam" id="TIGR00369">
    <property type="entry name" value="unchar_dom_1"/>
    <property type="match status" value="1"/>
</dbReference>
<dbReference type="Proteomes" id="UP001597492">
    <property type="component" value="Unassembled WGS sequence"/>
</dbReference>
<evidence type="ECO:0000259" key="2">
    <source>
        <dbReference type="Pfam" id="PF03061"/>
    </source>
</evidence>
<organism evidence="3 4">
    <name type="scientific">Gulosibacter faecalis</name>
    <dbReference type="NCBI Taxonomy" id="272240"/>
    <lineage>
        <taxon>Bacteria</taxon>
        <taxon>Bacillati</taxon>
        <taxon>Actinomycetota</taxon>
        <taxon>Actinomycetes</taxon>
        <taxon>Micrococcales</taxon>
        <taxon>Microbacteriaceae</taxon>
        <taxon>Gulosibacter</taxon>
    </lineage>
</organism>
<dbReference type="CDD" id="cd03443">
    <property type="entry name" value="PaaI_thioesterase"/>
    <property type="match status" value="1"/>
</dbReference>
<dbReference type="SUPFAM" id="SSF54637">
    <property type="entry name" value="Thioesterase/thiol ester dehydrase-isomerase"/>
    <property type="match status" value="1"/>
</dbReference>
<dbReference type="InterPro" id="IPR003736">
    <property type="entry name" value="PAAI_dom"/>
</dbReference>
<dbReference type="Pfam" id="PF03061">
    <property type="entry name" value="4HBT"/>
    <property type="match status" value="1"/>
</dbReference>
<dbReference type="PANTHER" id="PTHR42856">
    <property type="entry name" value="ACYL-COENZYME A THIOESTERASE PAAI"/>
    <property type="match status" value="1"/>
</dbReference>
<dbReference type="InterPro" id="IPR029069">
    <property type="entry name" value="HotDog_dom_sf"/>
</dbReference>
<dbReference type="EMBL" id="JBHUNE010000008">
    <property type="protein sequence ID" value="MFD2758976.1"/>
    <property type="molecule type" value="Genomic_DNA"/>
</dbReference>
<gene>
    <name evidence="3" type="ORF">ACFSW7_11385</name>
</gene>
<protein>
    <submittedName>
        <fullName evidence="3">Hotdog fold thioesterase</fullName>
    </submittedName>
</protein>
<dbReference type="PANTHER" id="PTHR42856:SF1">
    <property type="entry name" value="ACYL-COENZYME A THIOESTERASE PAAI"/>
    <property type="match status" value="1"/>
</dbReference>
<dbReference type="InterPro" id="IPR006683">
    <property type="entry name" value="Thioestr_dom"/>
</dbReference>
<feature type="domain" description="Thioesterase" evidence="2">
    <location>
        <begin position="51"/>
        <end position="119"/>
    </location>
</feature>
<dbReference type="Gene3D" id="3.10.129.10">
    <property type="entry name" value="Hotdog Thioesterase"/>
    <property type="match status" value="1"/>
</dbReference>
<keyword evidence="4" id="KW-1185">Reference proteome</keyword>
<accession>A0ABW5V0M5</accession>
<evidence type="ECO:0000256" key="1">
    <source>
        <dbReference type="ARBA" id="ARBA00022801"/>
    </source>
</evidence>
<keyword evidence="1" id="KW-0378">Hydrolase</keyword>
<evidence type="ECO:0000313" key="4">
    <source>
        <dbReference type="Proteomes" id="UP001597492"/>
    </source>
</evidence>